<dbReference type="Proteomes" id="UP000799755">
    <property type="component" value="Unassembled WGS sequence"/>
</dbReference>
<name>A0ACB6R597_9PLEO</name>
<evidence type="ECO:0000313" key="1">
    <source>
        <dbReference type="EMBL" id="KAF2473697.1"/>
    </source>
</evidence>
<dbReference type="EMBL" id="MU003499">
    <property type="protein sequence ID" value="KAF2473697.1"/>
    <property type="molecule type" value="Genomic_DNA"/>
</dbReference>
<comment type="caution">
    <text evidence="1">The sequence shown here is derived from an EMBL/GenBank/DDBJ whole genome shotgun (WGS) entry which is preliminary data.</text>
</comment>
<protein>
    <submittedName>
        <fullName evidence="1">Uncharacterized protein</fullName>
    </submittedName>
</protein>
<evidence type="ECO:0000313" key="2">
    <source>
        <dbReference type="Proteomes" id="UP000799755"/>
    </source>
</evidence>
<reference evidence="1" key="1">
    <citation type="journal article" date="2020" name="Stud. Mycol.">
        <title>101 Dothideomycetes genomes: a test case for predicting lifestyles and emergence of pathogens.</title>
        <authorList>
            <person name="Haridas S."/>
            <person name="Albert R."/>
            <person name="Binder M."/>
            <person name="Bloem J."/>
            <person name="Labutti K."/>
            <person name="Salamov A."/>
            <person name="Andreopoulos B."/>
            <person name="Baker S."/>
            <person name="Barry K."/>
            <person name="Bills G."/>
            <person name="Bluhm B."/>
            <person name="Cannon C."/>
            <person name="Castanera R."/>
            <person name="Culley D."/>
            <person name="Daum C."/>
            <person name="Ezra D."/>
            <person name="Gonzalez J."/>
            <person name="Henrissat B."/>
            <person name="Kuo A."/>
            <person name="Liang C."/>
            <person name="Lipzen A."/>
            <person name="Lutzoni F."/>
            <person name="Magnuson J."/>
            <person name="Mondo S."/>
            <person name="Nolan M."/>
            <person name="Ohm R."/>
            <person name="Pangilinan J."/>
            <person name="Park H.-J."/>
            <person name="Ramirez L."/>
            <person name="Alfaro M."/>
            <person name="Sun H."/>
            <person name="Tritt A."/>
            <person name="Yoshinaga Y."/>
            <person name="Zwiers L.-H."/>
            <person name="Turgeon B."/>
            <person name="Goodwin S."/>
            <person name="Spatafora J."/>
            <person name="Crous P."/>
            <person name="Grigoriev I."/>
        </authorList>
    </citation>
    <scope>NUCLEOTIDE SEQUENCE</scope>
    <source>
        <strain evidence="1">ATCC 200398</strain>
    </source>
</reference>
<sequence>MDPVDENNVLLEVVGWCRRKRPAFLVRYSRPSVCDHTTYALVGTRFLPAALVESYEATEDYNLDNLQNRGAIKLENIIRVLDMAWYSGEEPACADNHIKVEFSYYIFALLWKRKQFLDVFLLLEWKSDDGQLQITWEYAETLMDLMEPRFCMNLLSRWVSEVDWRHRQMVFQLELGDVRNVLGAKGWQYM</sequence>
<accession>A0ACB6R597</accession>
<organism evidence="1 2">
    <name type="scientific">Lindgomyces ingoldianus</name>
    <dbReference type="NCBI Taxonomy" id="673940"/>
    <lineage>
        <taxon>Eukaryota</taxon>
        <taxon>Fungi</taxon>
        <taxon>Dikarya</taxon>
        <taxon>Ascomycota</taxon>
        <taxon>Pezizomycotina</taxon>
        <taxon>Dothideomycetes</taxon>
        <taxon>Pleosporomycetidae</taxon>
        <taxon>Pleosporales</taxon>
        <taxon>Lindgomycetaceae</taxon>
        <taxon>Lindgomyces</taxon>
    </lineage>
</organism>
<keyword evidence="2" id="KW-1185">Reference proteome</keyword>
<proteinExistence type="predicted"/>
<gene>
    <name evidence="1" type="ORF">BDR25DRAFT_386549</name>
</gene>